<dbReference type="Proteomes" id="UP000191931">
    <property type="component" value="Unassembled WGS sequence"/>
</dbReference>
<dbReference type="AlphaFoldDB" id="A0A1W1H9X9"/>
<keyword evidence="2" id="KW-1185">Reference proteome</keyword>
<organism evidence="1 2">
    <name type="scientific">Desulfamplus magnetovallimortis</name>
    <dbReference type="NCBI Taxonomy" id="1246637"/>
    <lineage>
        <taxon>Bacteria</taxon>
        <taxon>Pseudomonadati</taxon>
        <taxon>Thermodesulfobacteriota</taxon>
        <taxon>Desulfobacteria</taxon>
        <taxon>Desulfobacterales</taxon>
        <taxon>Desulfobacteraceae</taxon>
        <taxon>Desulfamplus</taxon>
    </lineage>
</organism>
<evidence type="ECO:0000313" key="2">
    <source>
        <dbReference type="Proteomes" id="UP000191931"/>
    </source>
</evidence>
<evidence type="ECO:0000313" key="1">
    <source>
        <dbReference type="EMBL" id="SLM29188.1"/>
    </source>
</evidence>
<protein>
    <submittedName>
        <fullName evidence="1">Uncharacterized protein</fullName>
    </submittedName>
</protein>
<dbReference type="EMBL" id="FWEV01000082">
    <property type="protein sequence ID" value="SLM29188.1"/>
    <property type="molecule type" value="Genomic_DNA"/>
</dbReference>
<accession>A0A1W1H9X9</accession>
<sequence length="122" mass="13591">MDSSRPLNLIEQINQTFTYLASFLGAKILFNKHSGLENINLNLGTQSGSDIESNFDGGIAAEVFSSVSPSNNNKLSNDIKKVGKIEDRHKYVFFLCPDIKEGIYTNPFGNEVYVYSLGDYEL</sequence>
<reference evidence="1 2" key="1">
    <citation type="submission" date="2017-03" db="EMBL/GenBank/DDBJ databases">
        <authorList>
            <person name="Afonso C.L."/>
            <person name="Miller P.J."/>
            <person name="Scott M.A."/>
            <person name="Spackman E."/>
            <person name="Goraichik I."/>
            <person name="Dimitrov K.M."/>
            <person name="Suarez D.L."/>
            <person name="Swayne D.E."/>
        </authorList>
    </citation>
    <scope>NUCLEOTIDE SEQUENCE [LARGE SCALE GENOMIC DNA]</scope>
    <source>
        <strain evidence="1">PRJEB14757</strain>
    </source>
</reference>
<dbReference type="OrthoDB" id="8910613at2"/>
<proteinExistence type="predicted"/>
<gene>
    <name evidence="1" type="ORF">MTBBW1_1720005</name>
</gene>
<name>A0A1W1H9X9_9BACT</name>
<dbReference type="RefSeq" id="WP_139786821.1">
    <property type="nucleotide sequence ID" value="NZ_LT828552.1"/>
</dbReference>
<dbReference type="STRING" id="1246637.MTBBW1_1720005"/>